<evidence type="ECO:0000313" key="3">
    <source>
        <dbReference type="Proteomes" id="UP000238392"/>
    </source>
</evidence>
<sequence length="343" mass="36731">MRGVEADGLIKKGNPVRGKVGQPSIPMELVPGGAFFLGLKVGRRSLDLILTDFLGNIRSRVYLTHKYPTPDGVVLFAGHGISQLLEQLTPEERTRVAGLGIALPFRLWDWAGVLGVNKSDMEDWRDRDIRAEIEARWDFPVFLQNDASAACGAELVFGNSDRPSDFLYFFIGFFVGGGLVLDNALYTGKSGNAAAVGSMPIGRRGGKMLQLVDVASLSCLETAMAHRGLTADAIWSNPASWQIPQGMIDEWIDTASDGLAFSIASSASLIDFSCVMIDGWLPDAVRDDLVAATHAKLDSINTAGIVVPDVRAGSIGSDARALGAASLPLSQRFLVDRNALING</sequence>
<keyword evidence="2" id="KW-0808">Transferase</keyword>
<keyword evidence="2" id="KW-0418">Kinase</keyword>
<dbReference type="Pfam" id="PF00480">
    <property type="entry name" value="ROK"/>
    <property type="match status" value="1"/>
</dbReference>
<dbReference type="Gene3D" id="3.30.420.40">
    <property type="match status" value="2"/>
</dbReference>
<gene>
    <name evidence="2" type="ORF">CLV74_11663</name>
</gene>
<dbReference type="SUPFAM" id="SSF53067">
    <property type="entry name" value="Actin-like ATPase domain"/>
    <property type="match status" value="1"/>
</dbReference>
<dbReference type="Proteomes" id="UP000238392">
    <property type="component" value="Unassembled WGS sequence"/>
</dbReference>
<dbReference type="GO" id="GO:0016301">
    <property type="term" value="F:kinase activity"/>
    <property type="evidence" value="ECO:0007669"/>
    <property type="project" value="UniProtKB-KW"/>
</dbReference>
<protein>
    <submittedName>
        <fullName evidence="2">Putative NBD/HSP70 family sugar kinase</fullName>
    </submittedName>
</protein>
<name>A0A2T0WFC6_9RHOB</name>
<dbReference type="PANTHER" id="PTHR18964:SF149">
    <property type="entry name" value="BIFUNCTIONAL UDP-N-ACETYLGLUCOSAMINE 2-EPIMERASE_N-ACETYLMANNOSAMINE KINASE"/>
    <property type="match status" value="1"/>
</dbReference>
<reference evidence="2 3" key="1">
    <citation type="submission" date="2018-03" db="EMBL/GenBank/DDBJ databases">
        <title>Genomic Encyclopedia of Archaeal and Bacterial Type Strains, Phase II (KMG-II): from individual species to whole genera.</title>
        <authorList>
            <person name="Goeker M."/>
        </authorList>
    </citation>
    <scope>NUCLEOTIDE SEQUENCE [LARGE SCALE GENOMIC DNA]</scope>
    <source>
        <strain evidence="2 3">DSM 100212</strain>
    </source>
</reference>
<dbReference type="PANTHER" id="PTHR18964">
    <property type="entry name" value="ROK (REPRESSOR, ORF, KINASE) FAMILY"/>
    <property type="match status" value="1"/>
</dbReference>
<dbReference type="EMBL" id="PVTQ01000016">
    <property type="protein sequence ID" value="PRY85409.1"/>
    <property type="molecule type" value="Genomic_DNA"/>
</dbReference>
<dbReference type="InterPro" id="IPR043129">
    <property type="entry name" value="ATPase_NBD"/>
</dbReference>
<evidence type="ECO:0000256" key="1">
    <source>
        <dbReference type="ARBA" id="ARBA00006479"/>
    </source>
</evidence>
<comment type="similarity">
    <text evidence="1">Belongs to the ROK (NagC/XylR) family.</text>
</comment>
<evidence type="ECO:0000313" key="2">
    <source>
        <dbReference type="EMBL" id="PRY85409.1"/>
    </source>
</evidence>
<proteinExistence type="inferred from homology"/>
<dbReference type="InterPro" id="IPR000600">
    <property type="entry name" value="ROK"/>
</dbReference>
<accession>A0A2T0WFC6</accession>
<comment type="caution">
    <text evidence="2">The sequence shown here is derived from an EMBL/GenBank/DDBJ whole genome shotgun (WGS) entry which is preliminary data.</text>
</comment>
<organism evidence="2 3">
    <name type="scientific">Donghicola tyrosinivorans</name>
    <dbReference type="NCBI Taxonomy" id="1652492"/>
    <lineage>
        <taxon>Bacteria</taxon>
        <taxon>Pseudomonadati</taxon>
        <taxon>Pseudomonadota</taxon>
        <taxon>Alphaproteobacteria</taxon>
        <taxon>Rhodobacterales</taxon>
        <taxon>Roseobacteraceae</taxon>
        <taxon>Donghicola</taxon>
    </lineage>
</organism>
<keyword evidence="3" id="KW-1185">Reference proteome</keyword>
<dbReference type="AlphaFoldDB" id="A0A2T0WFC6"/>